<evidence type="ECO:0000313" key="2">
    <source>
        <dbReference type="EMBL" id="CAK9328347.1"/>
    </source>
</evidence>
<dbReference type="EMBL" id="OZ021742">
    <property type="protein sequence ID" value="CAK9328347.1"/>
    <property type="molecule type" value="Genomic_DNA"/>
</dbReference>
<accession>A0ABP0Z8D7</accession>
<feature type="region of interest" description="Disordered" evidence="1">
    <location>
        <begin position="71"/>
        <end position="97"/>
    </location>
</feature>
<protein>
    <submittedName>
        <fullName evidence="2">Uncharacterized protein</fullName>
    </submittedName>
</protein>
<evidence type="ECO:0000256" key="1">
    <source>
        <dbReference type="SAM" id="MobiDB-lite"/>
    </source>
</evidence>
<reference evidence="2 3" key="1">
    <citation type="submission" date="2024-03" db="EMBL/GenBank/DDBJ databases">
        <authorList>
            <person name="Gkanogiannis A."/>
            <person name="Becerra Lopez-Lavalle L."/>
        </authorList>
    </citation>
    <scope>NUCLEOTIDE SEQUENCE [LARGE SCALE GENOMIC DNA]</scope>
</reference>
<organism evidence="2 3">
    <name type="scientific">Citrullus colocynthis</name>
    <name type="common">colocynth</name>
    <dbReference type="NCBI Taxonomy" id="252529"/>
    <lineage>
        <taxon>Eukaryota</taxon>
        <taxon>Viridiplantae</taxon>
        <taxon>Streptophyta</taxon>
        <taxon>Embryophyta</taxon>
        <taxon>Tracheophyta</taxon>
        <taxon>Spermatophyta</taxon>
        <taxon>Magnoliopsida</taxon>
        <taxon>eudicotyledons</taxon>
        <taxon>Gunneridae</taxon>
        <taxon>Pentapetalae</taxon>
        <taxon>rosids</taxon>
        <taxon>fabids</taxon>
        <taxon>Cucurbitales</taxon>
        <taxon>Cucurbitaceae</taxon>
        <taxon>Benincaseae</taxon>
        <taxon>Citrullus</taxon>
    </lineage>
</organism>
<dbReference type="Proteomes" id="UP001642487">
    <property type="component" value="Chromosome 8"/>
</dbReference>
<gene>
    <name evidence="2" type="ORF">CITCOLO1_LOCUS20760</name>
</gene>
<keyword evidence="3" id="KW-1185">Reference proteome</keyword>
<evidence type="ECO:0000313" key="3">
    <source>
        <dbReference type="Proteomes" id="UP001642487"/>
    </source>
</evidence>
<proteinExistence type="predicted"/>
<feature type="compositionally biased region" description="Basic and acidic residues" evidence="1">
    <location>
        <begin position="71"/>
        <end position="85"/>
    </location>
</feature>
<name>A0ABP0Z8D7_9ROSI</name>
<sequence length="162" mass="18598">MDNRECKFQFFDIFYQIFHFIMRILSSKAQEIVVLGNPVSHESNASSQELTTTLNSKHSALSLTNDHLEESKELDLRKENDKNNDDFVSLPSTTKQAPKKIVSINERVEDIDAIMKERRKRKGTKKSKSFDFDNGYDASLKPTRSILKVGSIRDNSDLLKTL</sequence>